<dbReference type="InterPro" id="IPR051396">
    <property type="entry name" value="Bact_Antivir_Def_Nuclease"/>
</dbReference>
<proteinExistence type="predicted"/>
<evidence type="ECO:0000313" key="2">
    <source>
        <dbReference type="EMBL" id="MYM96928.1"/>
    </source>
</evidence>
<dbReference type="PANTHER" id="PTHR43581">
    <property type="entry name" value="ATP/GTP PHOSPHATASE"/>
    <property type="match status" value="1"/>
</dbReference>
<dbReference type="PANTHER" id="PTHR43581:SF4">
    <property type="entry name" value="ATP_GTP PHOSPHATASE"/>
    <property type="match status" value="1"/>
</dbReference>
<dbReference type="InterPro" id="IPR027417">
    <property type="entry name" value="P-loop_NTPase"/>
</dbReference>
<dbReference type="GO" id="GO:0016887">
    <property type="term" value="F:ATP hydrolysis activity"/>
    <property type="evidence" value="ECO:0007669"/>
    <property type="project" value="InterPro"/>
</dbReference>
<name>A0A845GUL8_9BURK</name>
<dbReference type="GO" id="GO:0005524">
    <property type="term" value="F:ATP binding"/>
    <property type="evidence" value="ECO:0007669"/>
    <property type="project" value="InterPro"/>
</dbReference>
<gene>
    <name evidence="2" type="ORF">GTP90_24020</name>
</gene>
<organism evidence="2 3">
    <name type="scientific">Duganella vulcania</name>
    <dbReference type="NCBI Taxonomy" id="2692166"/>
    <lineage>
        <taxon>Bacteria</taxon>
        <taxon>Pseudomonadati</taxon>
        <taxon>Pseudomonadota</taxon>
        <taxon>Betaproteobacteria</taxon>
        <taxon>Burkholderiales</taxon>
        <taxon>Oxalobacteraceae</taxon>
        <taxon>Telluria group</taxon>
        <taxon>Duganella</taxon>
    </lineage>
</organism>
<dbReference type="Pfam" id="PF13304">
    <property type="entry name" value="AAA_21"/>
    <property type="match status" value="1"/>
</dbReference>
<dbReference type="RefSeq" id="WP_161085907.1">
    <property type="nucleotide sequence ID" value="NZ_WWCX01000057.1"/>
</dbReference>
<evidence type="ECO:0000259" key="1">
    <source>
        <dbReference type="Pfam" id="PF13304"/>
    </source>
</evidence>
<reference evidence="2" key="1">
    <citation type="submission" date="2019-12" db="EMBL/GenBank/DDBJ databases">
        <title>Novel species isolated from a subtropical stream in China.</title>
        <authorList>
            <person name="Lu H."/>
        </authorList>
    </citation>
    <scope>NUCLEOTIDE SEQUENCE [LARGE SCALE GENOMIC DNA]</scope>
    <source>
        <strain evidence="2">FT81W</strain>
    </source>
</reference>
<accession>A0A845GUL8</accession>
<dbReference type="AlphaFoldDB" id="A0A845GUL8"/>
<dbReference type="Proteomes" id="UP000447355">
    <property type="component" value="Unassembled WGS sequence"/>
</dbReference>
<dbReference type="InterPro" id="IPR003959">
    <property type="entry name" value="ATPase_AAA_core"/>
</dbReference>
<evidence type="ECO:0000313" key="3">
    <source>
        <dbReference type="Proteomes" id="UP000447355"/>
    </source>
</evidence>
<dbReference type="EMBL" id="WWCX01000057">
    <property type="protein sequence ID" value="MYM96928.1"/>
    <property type="molecule type" value="Genomic_DNA"/>
</dbReference>
<protein>
    <submittedName>
        <fullName evidence="2">AAA family ATPase</fullName>
    </submittedName>
</protein>
<sequence>MKICFLWVEKFRNLKKFNLNLDSGQTFFYDPQKNAISRKALDSLPEDFFPSVISDVAAIVGPNGVGKSNVLELLCKLLKNGSSAKFDYLIIYQNEDGYQCLCNFHKGQRPECEFKMNFYDNVGIEDLEVMFYSNVFSDRDRALGSGVVDLSPDAFSKGRLQNEDRRTEDFLKQILFVNSNSGFKQTGIELPSHVSINIARGPKDPGISRVTGGPLSLFRTASTRIRERIRRIDPNRKFLTFLTLIFYFRVLSSIKLEADHIIDIEKTSFSGFEEFLFRLEEVPPGGISEKLVEYFEGLIKHLPKAGSHSGPFSHLKDSSLRNLHEKIKYLKKLHSEIFRFDIEEEDADFRNMSSVTFKIAFEPHSREYLIELLERFQGMQMFSMNWEGISSGQRAYLSLFSLISAQLTKTDRKFVFLAIDEGDLYLHPMWQVEFFNRLLDVVQRAYGKRGKCQLLLTTHSPFLLADLPRQNFTVLSMNRPEKEEQSMLKQETFGGNLYDLYAGPLFINTLGTSAFAQEKIKVIAEKAKVRPMSTAQKSKILREIDLIGDEIVKKLILRNIND</sequence>
<dbReference type="SUPFAM" id="SSF52540">
    <property type="entry name" value="P-loop containing nucleoside triphosphate hydrolases"/>
    <property type="match status" value="1"/>
</dbReference>
<feature type="domain" description="ATPase AAA-type core" evidence="1">
    <location>
        <begin position="384"/>
        <end position="465"/>
    </location>
</feature>
<comment type="caution">
    <text evidence="2">The sequence shown here is derived from an EMBL/GenBank/DDBJ whole genome shotgun (WGS) entry which is preliminary data.</text>
</comment>
<dbReference type="Gene3D" id="3.40.50.300">
    <property type="entry name" value="P-loop containing nucleotide triphosphate hydrolases"/>
    <property type="match status" value="2"/>
</dbReference>